<protein>
    <submittedName>
        <fullName evidence="3">DNA-binding protein</fullName>
    </submittedName>
</protein>
<dbReference type="Gene3D" id="1.10.1220.10">
    <property type="entry name" value="Met repressor-like"/>
    <property type="match status" value="1"/>
</dbReference>
<evidence type="ECO:0000256" key="1">
    <source>
        <dbReference type="SAM" id="MobiDB-lite"/>
    </source>
</evidence>
<keyword evidence="4" id="KW-1185">Reference proteome</keyword>
<sequence length="79" mass="8708">MANLLVRGIDEALVQSLRERAAAHGRSAEAEHRDILARALRGPRRRSFAEVLASMPDVGHDADFARREDEAGAEPNVFD</sequence>
<organism evidence="3 4">
    <name type="scientific">Bordetella genomosp. 13</name>
    <dbReference type="NCBI Taxonomy" id="463040"/>
    <lineage>
        <taxon>Bacteria</taxon>
        <taxon>Pseudomonadati</taxon>
        <taxon>Pseudomonadota</taxon>
        <taxon>Betaproteobacteria</taxon>
        <taxon>Burkholderiales</taxon>
        <taxon>Alcaligenaceae</taxon>
        <taxon>Bordetella</taxon>
    </lineage>
</organism>
<feature type="compositionally biased region" description="Basic and acidic residues" evidence="1">
    <location>
        <begin position="60"/>
        <end position="70"/>
    </location>
</feature>
<reference evidence="3 4" key="1">
    <citation type="submission" date="2017-05" db="EMBL/GenBank/DDBJ databases">
        <title>Complete and WGS of Bordetella genogroups.</title>
        <authorList>
            <person name="Spilker T."/>
            <person name="LiPuma J."/>
        </authorList>
    </citation>
    <scope>NUCLEOTIDE SEQUENCE [LARGE SCALE GENOMIC DNA]</scope>
    <source>
        <strain evidence="3 4">AU7206</strain>
    </source>
</reference>
<proteinExistence type="predicted"/>
<feature type="domain" description="Antitoxin FitA-like ribbon-helix-helix" evidence="2">
    <location>
        <begin position="2"/>
        <end position="40"/>
    </location>
</feature>
<evidence type="ECO:0000313" key="3">
    <source>
        <dbReference type="EMBL" id="ARP97354.1"/>
    </source>
</evidence>
<dbReference type="InterPro" id="IPR013321">
    <property type="entry name" value="Arc_rbn_hlx_hlx"/>
</dbReference>
<dbReference type="KEGG" id="bgm:CAL15_08640"/>
<dbReference type="InterPro" id="IPR010985">
    <property type="entry name" value="Ribbon_hlx_hlx"/>
</dbReference>
<dbReference type="EMBL" id="CP021111">
    <property type="protein sequence ID" value="ARP97354.1"/>
    <property type="molecule type" value="Genomic_DNA"/>
</dbReference>
<gene>
    <name evidence="3" type="ORF">CAL15_08640</name>
</gene>
<dbReference type="Proteomes" id="UP000194161">
    <property type="component" value="Chromosome"/>
</dbReference>
<feature type="region of interest" description="Disordered" evidence="1">
    <location>
        <begin position="60"/>
        <end position="79"/>
    </location>
</feature>
<evidence type="ECO:0000259" key="2">
    <source>
        <dbReference type="Pfam" id="PF22513"/>
    </source>
</evidence>
<dbReference type="InterPro" id="IPR053853">
    <property type="entry name" value="FitA-like_RHH"/>
</dbReference>
<keyword evidence="3" id="KW-0238">DNA-binding</keyword>
<dbReference type="AlphaFoldDB" id="A0A1W6ZKN1"/>
<evidence type="ECO:0000313" key="4">
    <source>
        <dbReference type="Proteomes" id="UP000194161"/>
    </source>
</evidence>
<name>A0A1W6ZKN1_9BORD</name>
<accession>A0A1W6ZKN1</accession>
<dbReference type="OrthoDB" id="2389872at2"/>
<dbReference type="Pfam" id="PF22513">
    <property type="entry name" value="FitA-like_RHH"/>
    <property type="match status" value="1"/>
</dbReference>
<dbReference type="STRING" id="463040.CAL15_08640"/>
<dbReference type="GO" id="GO:0003677">
    <property type="term" value="F:DNA binding"/>
    <property type="evidence" value="ECO:0007669"/>
    <property type="project" value="UniProtKB-KW"/>
</dbReference>
<dbReference type="SUPFAM" id="SSF47598">
    <property type="entry name" value="Ribbon-helix-helix"/>
    <property type="match status" value="1"/>
</dbReference>
<dbReference type="GO" id="GO:0006355">
    <property type="term" value="P:regulation of DNA-templated transcription"/>
    <property type="evidence" value="ECO:0007669"/>
    <property type="project" value="InterPro"/>
</dbReference>